<dbReference type="PANTHER" id="PTHR43685:SF5">
    <property type="entry name" value="GLYCOSYLTRANSFERASE EPSE-RELATED"/>
    <property type="match status" value="1"/>
</dbReference>
<feature type="transmembrane region" description="Helical" evidence="5">
    <location>
        <begin position="739"/>
        <end position="756"/>
    </location>
</feature>
<keyword evidence="5" id="KW-0812">Transmembrane</keyword>
<dbReference type="Pfam" id="PF00535">
    <property type="entry name" value="Glycos_transf_2"/>
    <property type="match status" value="1"/>
</dbReference>
<keyword evidence="8" id="KW-1185">Reference proteome</keyword>
<sequence length="1354" mass="146066">MRQTNVDALIERALDSLGSARCKDIHEWGQYHNSRLALRVLAQLAFPDDPDALLTLRERVPRLAKAALNLEALCALAASVAMKATTDDQRTHALALFDLAYRRLGAQMPREYRELHVTTAHLHGRKRLVRRLLQSYSGISAMLIDSIDCQNAHPRLGGSVRAYLRKFRRFTDWTELKAPERGAPLHFDGLRTAPLKPIEKGPMISVVMTCFQPGEGLLTAVRSVVAQTWQNWELLLVDDGSGPEYEPILLEAAALDPRVKLLIQPENAGTYQARNRAMAVAKGKFITGLDSDDWSHPTRLAKQVRPMLSNDGLVMVESRCIAVAEDLSLMIDPQIALIAARSTPIMIRAEAVLKKVGFYDEVRKTADSEYRFRVKAAFGDQAALRMGGGPLTAVRYNGSTLSAGEVSRHWMLPSRFAYHSGFSRWHRAIGRGQASPFMASMPRPRPFPIANDITRSNAENRAIVYGRIYAADWSALDAKRRMMLDEAANRADEGVAVGLLHCPDWVGVCAEQALMDRTVLKVAAAHGLDFVEMEARHKAPVVVPTAEYAELLCFEHPVLDARRIEIMPECTASAPNTRSATRAAEEGDSASPANAQDDAGPVASASALSDAAKERDAVSNPDECRIPVRQSSHFFGRSEVDAGGKGHALYPAAASAADAVSASGAAGAASDATAAVALAAATAASAEFAVGVAGASTVSATAADPASGRPLLRRAQPEAEDRRQDRRLSSFRDVRRGDVLLITGGLASAAASALVAKAIEPAALTWVVAAGLAVWAGSLLALAAWRAVILPAVAGWPPSAPPRPKPIVPQPRSGKRSLLRKVARGLEKRPLWTTAAIAPLLPLLGVLAPQSWLPAGIALTVLCFLAAGMQSRLVGLLDRGRADAAGPESVNAADIATVSAKKLALVEPWEVKLNHGWSTSAKARLEKFARGSARGHTETQMHALAALCAYRARVRRPARTLHVDIVIVSTLNLKGGTTSANEAEVLAYRSAGLTVGLVNHPVKERAAGRPVDPKIRALFDDEGVFEIGPDDTVHCDLAIMRFPVAFEDIMEDRPEIKAARTVLLVNQTPFEEYGPTGGYGTAWSIGAVHRNVTDWVGPHTWYAIGPAVRDVLRTHHAEEMADIDLAEDFWYETIDIADWTPRQRRHRAEGEPIRLGRHSRDHVTKFPNMAKRLRAAYPDAEGIEVHMLGAHDALQRILGTIPERWTSHPFGSMSAVDFLGEVDVYAYFIDENLLEAFGRAPLEAMAAGVPCLLSPDFAELFGDGAIYCEPGEVEARVRELGADRAYYAERAAAGLRVVEERFSPDALLRRVKGLGVKVDAKPATVDGAGAGAVAGAVAATESESAVRPSLGGAR</sequence>
<dbReference type="RefSeq" id="WP_208495500.1">
    <property type="nucleotide sequence ID" value="NZ_JAGFNP010000003.1"/>
</dbReference>
<reference evidence="7 8" key="1">
    <citation type="submission" date="2021-03" db="EMBL/GenBank/DDBJ databases">
        <title>Glycomyces sp. nov., a novel actinomycete isolated from soil.</title>
        <authorList>
            <person name="Yang X."/>
            <person name="Xu X."/>
        </authorList>
    </citation>
    <scope>NUCLEOTIDE SEQUENCE [LARGE SCALE GENOMIC DNA]</scope>
    <source>
        <strain evidence="7 8">NEAU-S30</strain>
    </source>
</reference>
<dbReference type="InterPro" id="IPR029044">
    <property type="entry name" value="Nucleotide-diphossugar_trans"/>
</dbReference>
<evidence type="ECO:0000313" key="7">
    <source>
        <dbReference type="EMBL" id="MBO3732715.1"/>
    </source>
</evidence>
<feature type="compositionally biased region" description="Basic and acidic residues" evidence="4">
    <location>
        <begin position="715"/>
        <end position="727"/>
    </location>
</feature>
<evidence type="ECO:0000256" key="5">
    <source>
        <dbReference type="SAM" id="Phobius"/>
    </source>
</evidence>
<comment type="caution">
    <text evidence="7">The sequence shown here is derived from an EMBL/GenBank/DDBJ whole genome shotgun (WGS) entry which is preliminary data.</text>
</comment>
<dbReference type="Gene3D" id="3.90.550.10">
    <property type="entry name" value="Spore Coat Polysaccharide Biosynthesis Protein SpsA, Chain A"/>
    <property type="match status" value="1"/>
</dbReference>
<evidence type="ECO:0000256" key="3">
    <source>
        <dbReference type="ARBA" id="ARBA00022679"/>
    </source>
</evidence>
<evidence type="ECO:0000256" key="2">
    <source>
        <dbReference type="ARBA" id="ARBA00022676"/>
    </source>
</evidence>
<dbReference type="Gene3D" id="3.40.50.2000">
    <property type="entry name" value="Glycogen Phosphorylase B"/>
    <property type="match status" value="1"/>
</dbReference>
<dbReference type="InterPro" id="IPR001173">
    <property type="entry name" value="Glyco_trans_2-like"/>
</dbReference>
<evidence type="ECO:0000259" key="6">
    <source>
        <dbReference type="Pfam" id="PF00535"/>
    </source>
</evidence>
<evidence type="ECO:0000256" key="4">
    <source>
        <dbReference type="SAM" id="MobiDB-lite"/>
    </source>
</evidence>
<keyword evidence="3" id="KW-0808">Transferase</keyword>
<dbReference type="EMBL" id="JAGFNP010000003">
    <property type="protein sequence ID" value="MBO3732715.1"/>
    <property type="molecule type" value="Genomic_DNA"/>
</dbReference>
<feature type="domain" description="Glycosyltransferase 2-like" evidence="6">
    <location>
        <begin position="205"/>
        <end position="316"/>
    </location>
</feature>
<name>A0ABS3U1R8_9ACTN</name>
<dbReference type="InterPro" id="IPR050834">
    <property type="entry name" value="Glycosyltransf_2"/>
</dbReference>
<organism evidence="7 8">
    <name type="scientific">Glycomyces niveus</name>
    <dbReference type="NCBI Taxonomy" id="2820287"/>
    <lineage>
        <taxon>Bacteria</taxon>
        <taxon>Bacillati</taxon>
        <taxon>Actinomycetota</taxon>
        <taxon>Actinomycetes</taxon>
        <taxon>Glycomycetales</taxon>
        <taxon>Glycomycetaceae</taxon>
        <taxon>Glycomyces</taxon>
    </lineage>
</organism>
<dbReference type="SUPFAM" id="SSF53448">
    <property type="entry name" value="Nucleotide-diphospho-sugar transferases"/>
    <property type="match status" value="1"/>
</dbReference>
<feature type="region of interest" description="Disordered" evidence="4">
    <location>
        <begin position="702"/>
        <end position="727"/>
    </location>
</feature>
<dbReference type="SUPFAM" id="SSF53756">
    <property type="entry name" value="UDP-Glycosyltransferase/glycogen phosphorylase"/>
    <property type="match status" value="1"/>
</dbReference>
<feature type="transmembrane region" description="Helical" evidence="5">
    <location>
        <begin position="763"/>
        <end position="788"/>
    </location>
</feature>
<proteinExistence type="inferred from homology"/>
<dbReference type="Proteomes" id="UP000681341">
    <property type="component" value="Unassembled WGS sequence"/>
</dbReference>
<feature type="compositionally biased region" description="Basic and acidic residues" evidence="4">
    <location>
        <begin position="611"/>
        <end position="625"/>
    </location>
</feature>
<keyword evidence="5" id="KW-1133">Transmembrane helix</keyword>
<gene>
    <name evidence="7" type="ORF">J5V16_07755</name>
</gene>
<dbReference type="PANTHER" id="PTHR43685">
    <property type="entry name" value="GLYCOSYLTRANSFERASE"/>
    <property type="match status" value="1"/>
</dbReference>
<feature type="region of interest" description="Disordered" evidence="4">
    <location>
        <begin position="573"/>
        <end position="625"/>
    </location>
</feature>
<evidence type="ECO:0000313" key="8">
    <source>
        <dbReference type="Proteomes" id="UP000681341"/>
    </source>
</evidence>
<keyword evidence="5" id="KW-0472">Membrane</keyword>
<comment type="similarity">
    <text evidence="1">Belongs to the glycosyltransferase 2 family.</text>
</comment>
<evidence type="ECO:0000256" key="1">
    <source>
        <dbReference type="ARBA" id="ARBA00006739"/>
    </source>
</evidence>
<keyword evidence="2" id="KW-0328">Glycosyltransferase</keyword>
<dbReference type="CDD" id="cd00761">
    <property type="entry name" value="Glyco_tranf_GTA_type"/>
    <property type="match status" value="1"/>
</dbReference>
<accession>A0ABS3U1R8</accession>
<protein>
    <submittedName>
        <fullName evidence="7">Glycosyltransferase</fullName>
    </submittedName>
</protein>